<evidence type="ECO:0008006" key="4">
    <source>
        <dbReference type="Google" id="ProtNLM"/>
    </source>
</evidence>
<dbReference type="Proteomes" id="UP001162162">
    <property type="component" value="Unassembled WGS sequence"/>
</dbReference>
<accession>A0AAV8YEV6</accession>
<reference evidence="2" key="1">
    <citation type="journal article" date="2023" name="Insect Mol. Biol.">
        <title>Genome sequencing provides insights into the evolution of gene families encoding plant cell wall-degrading enzymes in longhorned beetles.</title>
        <authorList>
            <person name="Shin N.R."/>
            <person name="Okamura Y."/>
            <person name="Kirsch R."/>
            <person name="Pauchet Y."/>
        </authorList>
    </citation>
    <scope>NUCLEOTIDE SEQUENCE</scope>
    <source>
        <strain evidence="2">AMC_N1</strain>
    </source>
</reference>
<feature type="region of interest" description="Disordered" evidence="1">
    <location>
        <begin position="163"/>
        <end position="183"/>
    </location>
</feature>
<sequence>MPGGEIKLDVNRLSKEELSYELRVRGLGEGDDLTVVDMRAVLRNALHLEKTSLAMKYPSYPYKFAADSAALTANLATINTLVDEFTGMLNDSKYKGIMSKIAHALGRVNRSSPSNEEEKESKVQFRLKLLLAVEKLQGKVRKDKKTRESTVFDLSVLRQSVGQPGAHSSVVEVDSSSSDDEPTVKLKPVPVRDWGLKFTGRPGDMSFTTFLERVEEKRRSRGISRARLFADAVDLFDKDAYTWYNLVKNWATDWESLTELMREQFLPENFDRDLFEEIKRRTQGRRENIGLYIASMIAVQ</sequence>
<protein>
    <recommendedName>
        <fullName evidence="4">Retrotransposon gag domain-containing protein</fullName>
    </recommendedName>
</protein>
<keyword evidence="3" id="KW-1185">Reference proteome</keyword>
<gene>
    <name evidence="2" type="ORF">NQ318_007552</name>
</gene>
<dbReference type="EMBL" id="JAPWTK010000118">
    <property type="protein sequence ID" value="KAJ8949451.1"/>
    <property type="molecule type" value="Genomic_DNA"/>
</dbReference>
<evidence type="ECO:0000256" key="1">
    <source>
        <dbReference type="SAM" id="MobiDB-lite"/>
    </source>
</evidence>
<proteinExistence type="predicted"/>
<name>A0AAV8YEV6_9CUCU</name>
<organism evidence="2 3">
    <name type="scientific">Aromia moschata</name>
    <dbReference type="NCBI Taxonomy" id="1265417"/>
    <lineage>
        <taxon>Eukaryota</taxon>
        <taxon>Metazoa</taxon>
        <taxon>Ecdysozoa</taxon>
        <taxon>Arthropoda</taxon>
        <taxon>Hexapoda</taxon>
        <taxon>Insecta</taxon>
        <taxon>Pterygota</taxon>
        <taxon>Neoptera</taxon>
        <taxon>Endopterygota</taxon>
        <taxon>Coleoptera</taxon>
        <taxon>Polyphaga</taxon>
        <taxon>Cucujiformia</taxon>
        <taxon>Chrysomeloidea</taxon>
        <taxon>Cerambycidae</taxon>
        <taxon>Cerambycinae</taxon>
        <taxon>Callichromatini</taxon>
        <taxon>Aromia</taxon>
    </lineage>
</organism>
<dbReference type="AlphaFoldDB" id="A0AAV8YEV6"/>
<evidence type="ECO:0000313" key="2">
    <source>
        <dbReference type="EMBL" id="KAJ8949451.1"/>
    </source>
</evidence>
<evidence type="ECO:0000313" key="3">
    <source>
        <dbReference type="Proteomes" id="UP001162162"/>
    </source>
</evidence>
<comment type="caution">
    <text evidence="2">The sequence shown here is derived from an EMBL/GenBank/DDBJ whole genome shotgun (WGS) entry which is preliminary data.</text>
</comment>